<dbReference type="AlphaFoldDB" id="A0A3S4Y637"/>
<gene>
    <name evidence="1" type="ORF">NCTC12967_00838</name>
</gene>
<evidence type="ECO:0000313" key="2">
    <source>
        <dbReference type="Proteomes" id="UP000273044"/>
    </source>
</evidence>
<dbReference type="GeneID" id="64406320"/>
<accession>A0A3S4Y637</accession>
<organism evidence="1 2">
    <name type="scientific">Arachnia propionica</name>
    <dbReference type="NCBI Taxonomy" id="1750"/>
    <lineage>
        <taxon>Bacteria</taxon>
        <taxon>Bacillati</taxon>
        <taxon>Actinomycetota</taxon>
        <taxon>Actinomycetes</taxon>
        <taxon>Propionibacteriales</taxon>
        <taxon>Propionibacteriaceae</taxon>
        <taxon>Arachnia</taxon>
    </lineage>
</organism>
<reference evidence="1 2" key="1">
    <citation type="submission" date="2018-12" db="EMBL/GenBank/DDBJ databases">
        <authorList>
            <consortium name="Pathogen Informatics"/>
        </authorList>
    </citation>
    <scope>NUCLEOTIDE SEQUENCE [LARGE SCALE GENOMIC DNA]</scope>
    <source>
        <strain evidence="1 2">NCTC12967</strain>
    </source>
</reference>
<dbReference type="PANTHER" id="PTHR39217:SF1">
    <property type="entry name" value="GLUTATHIONE SYNTHETASE"/>
    <property type="match status" value="1"/>
</dbReference>
<dbReference type="PANTHER" id="PTHR39217">
    <property type="match status" value="1"/>
</dbReference>
<proteinExistence type="predicted"/>
<dbReference type="GO" id="GO:0016740">
    <property type="term" value="F:transferase activity"/>
    <property type="evidence" value="ECO:0007669"/>
    <property type="project" value="UniProtKB-KW"/>
</dbReference>
<dbReference type="SUPFAM" id="SSF56059">
    <property type="entry name" value="Glutathione synthetase ATP-binding domain-like"/>
    <property type="match status" value="1"/>
</dbReference>
<sequence>MKRVALISTDQQTLKDEEHLDTGPLNDALKASGVDSEIAVWHEPRDWSVYDAAIFRSPWDYAERTEEFMDWLGRAETRVRLINSPDLIRWNLDKRYLRELAEHGVEVVPTTFCENLGQCREALARHGGGNVVVKPNISLGSQNTGLFAATDPAALELCGHILEVGKVVLVQPAIDAIQDNAEHGLLFFNAHHSHTIQKCAILKHGGGYLGGRYTEDIRPVAPTGDEVELGNRALKAIAAIAEAKGWGEDASTPLYARIDVVTPPGSHPLLLEAELFEPAMFVDLADGALGRFVAAIHEKLRA</sequence>
<dbReference type="RefSeq" id="WP_061787798.1">
    <property type="nucleotide sequence ID" value="NZ_LR134406.1"/>
</dbReference>
<keyword evidence="1" id="KW-0808">Transferase</keyword>
<dbReference type="Proteomes" id="UP000273044">
    <property type="component" value="Chromosome"/>
</dbReference>
<name>A0A3S4Y637_9ACTN</name>
<dbReference type="InterPro" id="IPR053191">
    <property type="entry name" value="DcsG_Biosynth_Enzyme"/>
</dbReference>
<dbReference type="EMBL" id="LR134406">
    <property type="protein sequence ID" value="VEH69565.1"/>
    <property type="molecule type" value="Genomic_DNA"/>
</dbReference>
<protein>
    <submittedName>
        <fullName evidence="1">Glutathione synthase/Ribosomal protein S6 modification enzyme (Glutaminyl transferase)</fullName>
    </submittedName>
</protein>
<keyword evidence="2" id="KW-1185">Reference proteome</keyword>
<evidence type="ECO:0000313" key="1">
    <source>
        <dbReference type="EMBL" id="VEH69565.1"/>
    </source>
</evidence>